<reference evidence="8 9" key="1">
    <citation type="submission" date="2016-02" db="EMBL/GenBank/DDBJ databases">
        <authorList>
            <person name="Wen L."/>
            <person name="He K."/>
            <person name="Yang H."/>
        </authorList>
    </citation>
    <scope>NUCLEOTIDE SEQUENCE [LARGE SCALE GENOMIC DNA]</scope>
    <source>
        <strain evidence="8 9">GED7880</strain>
    </source>
</reference>
<evidence type="ECO:0000256" key="2">
    <source>
        <dbReference type="ARBA" id="ARBA00022694"/>
    </source>
</evidence>
<evidence type="ECO:0000256" key="6">
    <source>
        <dbReference type="ARBA" id="ARBA00022884"/>
    </source>
</evidence>
<dbReference type="Pfam" id="PF00825">
    <property type="entry name" value="Ribonuclease_P"/>
    <property type="match status" value="1"/>
</dbReference>
<dbReference type="PATRIC" id="fig|28125.4.peg.973"/>
<evidence type="ECO:0000256" key="7">
    <source>
        <dbReference type="HAMAP-Rule" id="MF_00227"/>
    </source>
</evidence>
<dbReference type="eggNOG" id="COG0594">
    <property type="taxonomic scope" value="Bacteria"/>
</dbReference>
<evidence type="ECO:0000256" key="5">
    <source>
        <dbReference type="ARBA" id="ARBA00022801"/>
    </source>
</evidence>
<keyword evidence="6 7" id="KW-0694">RNA-binding</keyword>
<evidence type="ECO:0000313" key="8">
    <source>
        <dbReference type="EMBL" id="KXO17530.1"/>
    </source>
</evidence>
<dbReference type="GO" id="GO:0001682">
    <property type="term" value="P:tRNA 5'-leader removal"/>
    <property type="evidence" value="ECO:0007669"/>
    <property type="project" value="UniProtKB-UniRule"/>
</dbReference>
<evidence type="ECO:0000256" key="4">
    <source>
        <dbReference type="ARBA" id="ARBA00022759"/>
    </source>
</evidence>
<evidence type="ECO:0000313" key="9">
    <source>
        <dbReference type="Proteomes" id="UP000070093"/>
    </source>
</evidence>
<gene>
    <name evidence="7" type="primary">rnpA</name>
    <name evidence="8" type="ORF">HMPREF3202_00985</name>
</gene>
<dbReference type="Gene3D" id="3.30.230.10">
    <property type="match status" value="1"/>
</dbReference>
<dbReference type="RefSeq" id="WP_048741939.1">
    <property type="nucleotide sequence ID" value="NZ_JUWN01000322.1"/>
</dbReference>
<dbReference type="HAMAP" id="MF_00227">
    <property type="entry name" value="RNase_P"/>
    <property type="match status" value="1"/>
</dbReference>
<dbReference type="EMBL" id="LTAG01000041">
    <property type="protein sequence ID" value="KXO17530.1"/>
    <property type="molecule type" value="Genomic_DNA"/>
</dbReference>
<keyword evidence="3 7" id="KW-0540">Nuclease</keyword>
<comment type="function">
    <text evidence="1 7">RNaseP catalyzes the removal of the 5'-leader sequence from pre-tRNA to produce the mature 5'-terminus. It can also cleave other RNA substrates such as 4.5S RNA. The protein component plays an auxiliary but essential role in vivo by binding to the 5'-leader sequence and broadening the substrate specificity of the ribozyme.</text>
</comment>
<protein>
    <recommendedName>
        <fullName evidence="7">Ribonuclease P protein component</fullName>
        <shortName evidence="7">RNase P protein</shortName>
        <shortName evidence="7">RNaseP protein</shortName>
        <ecNumber evidence="7">3.1.26.5</ecNumber>
    </recommendedName>
    <alternativeName>
        <fullName evidence="7">Protein C5</fullName>
    </alternativeName>
</protein>
<accession>A0A137SYP0</accession>
<dbReference type="STRING" id="28125.HMPREF3202_00985"/>
<sequence length="165" mass="19070">MSDLHTDVCSNASLSEHNLSKFKFRKAERLCSKKQIELLFEGGASKSMTAFPLRAVFRFIARENVETSKDTTLETDEPLAFNTQTQLLISVPKKCFKRAVRRNRVKRQVREAFRRNRSLLNVVLAEHKGEQLLLAMIWLDDSLHSSETVEQRVCHLLKRIGEVKK</sequence>
<keyword evidence="2 7" id="KW-0819">tRNA processing</keyword>
<keyword evidence="5 7" id="KW-0378">Hydrolase</keyword>
<dbReference type="EC" id="3.1.26.5" evidence="7"/>
<dbReference type="GO" id="GO:0000049">
    <property type="term" value="F:tRNA binding"/>
    <property type="evidence" value="ECO:0007669"/>
    <property type="project" value="UniProtKB-UniRule"/>
</dbReference>
<dbReference type="InterPro" id="IPR020568">
    <property type="entry name" value="Ribosomal_Su5_D2-typ_SF"/>
</dbReference>
<dbReference type="InterPro" id="IPR000100">
    <property type="entry name" value="RNase_P"/>
</dbReference>
<evidence type="ECO:0000256" key="1">
    <source>
        <dbReference type="ARBA" id="ARBA00002663"/>
    </source>
</evidence>
<name>A0A137SYP0_9BACT</name>
<organism evidence="8 9">
    <name type="scientific">Prevotella bivia</name>
    <dbReference type="NCBI Taxonomy" id="28125"/>
    <lineage>
        <taxon>Bacteria</taxon>
        <taxon>Pseudomonadati</taxon>
        <taxon>Bacteroidota</taxon>
        <taxon>Bacteroidia</taxon>
        <taxon>Bacteroidales</taxon>
        <taxon>Prevotellaceae</taxon>
        <taxon>Prevotella</taxon>
    </lineage>
</organism>
<comment type="caution">
    <text evidence="8">The sequence shown here is derived from an EMBL/GenBank/DDBJ whole genome shotgun (WGS) entry which is preliminary data.</text>
</comment>
<dbReference type="InterPro" id="IPR014721">
    <property type="entry name" value="Ribsml_uS5_D2-typ_fold_subgr"/>
</dbReference>
<comment type="subunit">
    <text evidence="7">Consists of a catalytic RNA component (M1 or rnpB) and a protein subunit.</text>
</comment>
<dbReference type="SUPFAM" id="SSF54211">
    <property type="entry name" value="Ribosomal protein S5 domain 2-like"/>
    <property type="match status" value="1"/>
</dbReference>
<proteinExistence type="inferred from homology"/>
<comment type="similarity">
    <text evidence="7">Belongs to the RnpA family.</text>
</comment>
<keyword evidence="4 7" id="KW-0255">Endonuclease</keyword>
<dbReference type="PROSITE" id="PS00648">
    <property type="entry name" value="RIBONUCLEASE_P"/>
    <property type="match status" value="1"/>
</dbReference>
<dbReference type="AlphaFoldDB" id="A0A137SYP0"/>
<evidence type="ECO:0000256" key="3">
    <source>
        <dbReference type="ARBA" id="ARBA00022722"/>
    </source>
</evidence>
<dbReference type="InterPro" id="IPR020539">
    <property type="entry name" value="RNase_P_CS"/>
</dbReference>
<dbReference type="Proteomes" id="UP000070093">
    <property type="component" value="Unassembled WGS sequence"/>
</dbReference>
<dbReference type="GO" id="GO:0004526">
    <property type="term" value="F:ribonuclease P activity"/>
    <property type="evidence" value="ECO:0007669"/>
    <property type="project" value="UniProtKB-UniRule"/>
</dbReference>
<comment type="catalytic activity">
    <reaction evidence="7">
        <text>Endonucleolytic cleavage of RNA, removing 5'-extranucleotides from tRNA precursor.</text>
        <dbReference type="EC" id="3.1.26.5"/>
    </reaction>
</comment>